<keyword evidence="2" id="KW-1185">Reference proteome</keyword>
<name>A0ABZ1TF61_STRVG</name>
<evidence type="ECO:0000313" key="2">
    <source>
        <dbReference type="Proteomes" id="UP001432039"/>
    </source>
</evidence>
<accession>A0ABZ1TF61</accession>
<dbReference type="EMBL" id="CP108090">
    <property type="protein sequence ID" value="WUQ14085.1"/>
    <property type="molecule type" value="Genomic_DNA"/>
</dbReference>
<sequence>MALVNHQEVDVIVTAAAPFGSQVDADDITGFVDRTLTTDADIARVLRNRGCPTGDPAWKERRES</sequence>
<dbReference type="RefSeq" id="WP_328962906.1">
    <property type="nucleotide sequence ID" value="NZ_CP108090.1"/>
</dbReference>
<proteinExistence type="predicted"/>
<reference evidence="1" key="1">
    <citation type="submission" date="2022-10" db="EMBL/GenBank/DDBJ databases">
        <title>The complete genomes of actinobacterial strains from the NBC collection.</title>
        <authorList>
            <person name="Joergensen T.S."/>
            <person name="Alvarez Arevalo M."/>
            <person name="Sterndorff E.B."/>
            <person name="Faurdal D."/>
            <person name="Vuksanovic O."/>
            <person name="Mourched A.-S."/>
            <person name="Charusanti P."/>
            <person name="Shaw S."/>
            <person name="Blin K."/>
            <person name="Weber T."/>
        </authorList>
    </citation>
    <scope>NUCLEOTIDE SEQUENCE</scope>
    <source>
        <strain evidence="1">NBC_00248</strain>
    </source>
</reference>
<protein>
    <submittedName>
        <fullName evidence="1">Uncharacterized protein</fullName>
    </submittedName>
</protein>
<organism evidence="1 2">
    <name type="scientific">Streptomyces virginiae</name>
    <name type="common">Streptomyces cinnamonensis</name>
    <dbReference type="NCBI Taxonomy" id="1961"/>
    <lineage>
        <taxon>Bacteria</taxon>
        <taxon>Bacillati</taxon>
        <taxon>Actinomycetota</taxon>
        <taxon>Actinomycetes</taxon>
        <taxon>Kitasatosporales</taxon>
        <taxon>Streptomycetaceae</taxon>
        <taxon>Streptomyces</taxon>
    </lineage>
</organism>
<evidence type="ECO:0000313" key="1">
    <source>
        <dbReference type="EMBL" id="WUQ14085.1"/>
    </source>
</evidence>
<dbReference type="Proteomes" id="UP001432039">
    <property type="component" value="Chromosome"/>
</dbReference>
<gene>
    <name evidence="1" type="ORF">OG517_23150</name>
</gene>